<dbReference type="GeneID" id="19306739"/>
<feature type="non-terminal residue" evidence="1">
    <location>
        <position position="1"/>
    </location>
</feature>
<dbReference type="RefSeq" id="XP_007871029.1">
    <property type="nucleotide sequence ID" value="XM_007872838.1"/>
</dbReference>
<gene>
    <name evidence="1" type="ORF">GLOTRDRAFT_50491</name>
</gene>
<evidence type="ECO:0000313" key="2">
    <source>
        <dbReference type="Proteomes" id="UP000030669"/>
    </source>
</evidence>
<dbReference type="HOGENOM" id="CLU_3019856_0_0_1"/>
<keyword evidence="2" id="KW-1185">Reference proteome</keyword>
<name>S7R881_GLOTA</name>
<organism evidence="1 2">
    <name type="scientific">Gloeophyllum trabeum (strain ATCC 11539 / FP-39264 / Madison 617)</name>
    <name type="common">Brown rot fungus</name>
    <dbReference type="NCBI Taxonomy" id="670483"/>
    <lineage>
        <taxon>Eukaryota</taxon>
        <taxon>Fungi</taxon>
        <taxon>Dikarya</taxon>
        <taxon>Basidiomycota</taxon>
        <taxon>Agaricomycotina</taxon>
        <taxon>Agaricomycetes</taxon>
        <taxon>Gloeophyllales</taxon>
        <taxon>Gloeophyllaceae</taxon>
        <taxon>Gloeophyllum</taxon>
    </lineage>
</organism>
<dbReference type="Proteomes" id="UP000030669">
    <property type="component" value="Unassembled WGS sequence"/>
</dbReference>
<protein>
    <submittedName>
        <fullName evidence="1">Uncharacterized protein</fullName>
    </submittedName>
</protein>
<dbReference type="AlphaFoldDB" id="S7R881"/>
<proteinExistence type="predicted"/>
<evidence type="ECO:0000313" key="1">
    <source>
        <dbReference type="EMBL" id="EPQ50530.1"/>
    </source>
</evidence>
<dbReference type="EMBL" id="KB469315">
    <property type="protein sequence ID" value="EPQ50530.1"/>
    <property type="molecule type" value="Genomic_DNA"/>
</dbReference>
<dbReference type="KEGG" id="gtr:GLOTRDRAFT_50491"/>
<sequence length="56" mass="6239">KAIGGMSFFNVWWTPGETLVLVITLLVKAPVKARTGWLPFHPDGMCINLARTTRLN</sequence>
<reference evidence="1 2" key="1">
    <citation type="journal article" date="2012" name="Science">
        <title>The Paleozoic origin of enzymatic lignin decomposition reconstructed from 31 fungal genomes.</title>
        <authorList>
            <person name="Floudas D."/>
            <person name="Binder M."/>
            <person name="Riley R."/>
            <person name="Barry K."/>
            <person name="Blanchette R.A."/>
            <person name="Henrissat B."/>
            <person name="Martinez A.T."/>
            <person name="Otillar R."/>
            <person name="Spatafora J.W."/>
            <person name="Yadav J.S."/>
            <person name="Aerts A."/>
            <person name="Benoit I."/>
            <person name="Boyd A."/>
            <person name="Carlson A."/>
            <person name="Copeland A."/>
            <person name="Coutinho P.M."/>
            <person name="de Vries R.P."/>
            <person name="Ferreira P."/>
            <person name="Findley K."/>
            <person name="Foster B."/>
            <person name="Gaskell J."/>
            <person name="Glotzer D."/>
            <person name="Gorecki P."/>
            <person name="Heitman J."/>
            <person name="Hesse C."/>
            <person name="Hori C."/>
            <person name="Igarashi K."/>
            <person name="Jurgens J.A."/>
            <person name="Kallen N."/>
            <person name="Kersten P."/>
            <person name="Kohler A."/>
            <person name="Kuees U."/>
            <person name="Kumar T.K.A."/>
            <person name="Kuo A."/>
            <person name="LaButti K."/>
            <person name="Larrondo L.F."/>
            <person name="Lindquist E."/>
            <person name="Ling A."/>
            <person name="Lombard V."/>
            <person name="Lucas S."/>
            <person name="Lundell T."/>
            <person name="Martin R."/>
            <person name="McLaughlin D.J."/>
            <person name="Morgenstern I."/>
            <person name="Morin E."/>
            <person name="Murat C."/>
            <person name="Nagy L.G."/>
            <person name="Nolan M."/>
            <person name="Ohm R.A."/>
            <person name="Patyshakuliyeva A."/>
            <person name="Rokas A."/>
            <person name="Ruiz-Duenas F.J."/>
            <person name="Sabat G."/>
            <person name="Salamov A."/>
            <person name="Samejima M."/>
            <person name="Schmutz J."/>
            <person name="Slot J.C."/>
            <person name="St John F."/>
            <person name="Stenlid J."/>
            <person name="Sun H."/>
            <person name="Sun S."/>
            <person name="Syed K."/>
            <person name="Tsang A."/>
            <person name="Wiebenga A."/>
            <person name="Young D."/>
            <person name="Pisabarro A."/>
            <person name="Eastwood D.C."/>
            <person name="Martin F."/>
            <person name="Cullen D."/>
            <person name="Grigoriev I.V."/>
            <person name="Hibbett D.S."/>
        </authorList>
    </citation>
    <scope>NUCLEOTIDE SEQUENCE [LARGE SCALE GENOMIC DNA]</scope>
    <source>
        <strain evidence="1 2">ATCC 11539</strain>
    </source>
</reference>
<accession>S7R881</accession>